<dbReference type="EMBL" id="JAUHHV010000008">
    <property type="protein sequence ID" value="KAK1416453.1"/>
    <property type="molecule type" value="Genomic_DNA"/>
</dbReference>
<keyword evidence="4 6" id="KW-1133">Transmembrane helix</keyword>
<name>A0AAD8K769_TARER</name>
<dbReference type="PANTHER" id="PTHR31113:SF20">
    <property type="entry name" value="UPF0496 PROTEIN 2-RELATED"/>
    <property type="match status" value="1"/>
</dbReference>
<feature type="transmembrane region" description="Helical" evidence="6">
    <location>
        <begin position="229"/>
        <end position="247"/>
    </location>
</feature>
<dbReference type="GO" id="GO:0016020">
    <property type="term" value="C:membrane"/>
    <property type="evidence" value="ECO:0007669"/>
    <property type="project" value="UniProtKB-SubCell"/>
</dbReference>
<accession>A0AAD8K769</accession>
<proteinExistence type="inferred from homology"/>
<keyword evidence="8" id="KW-1185">Reference proteome</keyword>
<comment type="similarity">
    <text evidence="2">Belongs to the UPF0496 family.</text>
</comment>
<dbReference type="InterPro" id="IPR007749">
    <property type="entry name" value="DUF677"/>
</dbReference>
<evidence type="ECO:0000256" key="2">
    <source>
        <dbReference type="ARBA" id="ARBA00009074"/>
    </source>
</evidence>
<evidence type="ECO:0000256" key="6">
    <source>
        <dbReference type="SAM" id="Phobius"/>
    </source>
</evidence>
<gene>
    <name evidence="7" type="ORF">QVD17_32244</name>
</gene>
<evidence type="ECO:0000256" key="1">
    <source>
        <dbReference type="ARBA" id="ARBA00004370"/>
    </source>
</evidence>
<organism evidence="7 8">
    <name type="scientific">Tagetes erecta</name>
    <name type="common">African marigold</name>
    <dbReference type="NCBI Taxonomy" id="13708"/>
    <lineage>
        <taxon>Eukaryota</taxon>
        <taxon>Viridiplantae</taxon>
        <taxon>Streptophyta</taxon>
        <taxon>Embryophyta</taxon>
        <taxon>Tracheophyta</taxon>
        <taxon>Spermatophyta</taxon>
        <taxon>Magnoliopsida</taxon>
        <taxon>eudicotyledons</taxon>
        <taxon>Gunneridae</taxon>
        <taxon>Pentapetalae</taxon>
        <taxon>asterids</taxon>
        <taxon>campanulids</taxon>
        <taxon>Asterales</taxon>
        <taxon>Asteraceae</taxon>
        <taxon>Asteroideae</taxon>
        <taxon>Heliantheae alliance</taxon>
        <taxon>Tageteae</taxon>
        <taxon>Tagetes</taxon>
    </lineage>
</organism>
<feature type="transmembrane region" description="Helical" evidence="6">
    <location>
        <begin position="201"/>
        <end position="223"/>
    </location>
</feature>
<comment type="subcellular location">
    <subcellularLocation>
        <location evidence="1">Membrane</location>
    </subcellularLocation>
</comment>
<evidence type="ECO:0000313" key="8">
    <source>
        <dbReference type="Proteomes" id="UP001229421"/>
    </source>
</evidence>
<evidence type="ECO:0000313" key="7">
    <source>
        <dbReference type="EMBL" id="KAK1416453.1"/>
    </source>
</evidence>
<evidence type="ECO:0000256" key="4">
    <source>
        <dbReference type="ARBA" id="ARBA00022989"/>
    </source>
</evidence>
<evidence type="ECO:0000256" key="5">
    <source>
        <dbReference type="ARBA" id="ARBA00023136"/>
    </source>
</evidence>
<keyword evidence="3 6" id="KW-0812">Transmembrane</keyword>
<comment type="caution">
    <text evidence="7">The sequence shown here is derived from an EMBL/GenBank/DDBJ whole genome shotgun (WGS) entry which is preliminary data.</text>
</comment>
<keyword evidence="5 6" id="KW-0472">Membrane</keyword>
<dbReference type="Proteomes" id="UP001229421">
    <property type="component" value="Unassembled WGS sequence"/>
</dbReference>
<sequence>MNFTRFKFPFKFKFKGGCKKQSSTSRFVNETNVSKEYLDVFRTDSYIDICHKVQNHICLNNESSSSSCDHYIRQFDILYEPENETMAKLAKTFDMHFLILDFFNAGFESWKICEKLLQAAYQANANYNRLKRVIETAKRVPKSDQEVEIHKELVLCSSLLNPLQDFNEENFPKMRDHLKPLLKKLTTNYTRVKRKRKVIICLKKGVGCALVASYGVLAIALLVFAFHGLVGIVTSPGLISCLLGLTNKAKVARNGLKTGHLKQVGVLLDLAAKGIYTLIKDFDTIGSLAGRLHDEVEFERAVASKCVGNLKSDALEEVMREFRVHESRFIEQLEEFKDHIYLCLLNVNRSRRVIVEEMVHGY</sequence>
<dbReference type="AlphaFoldDB" id="A0AAD8K769"/>
<evidence type="ECO:0000256" key="3">
    <source>
        <dbReference type="ARBA" id="ARBA00022692"/>
    </source>
</evidence>
<reference evidence="7" key="1">
    <citation type="journal article" date="2023" name="bioRxiv">
        <title>Improved chromosome-level genome assembly for marigold (Tagetes erecta).</title>
        <authorList>
            <person name="Jiang F."/>
            <person name="Yuan L."/>
            <person name="Wang S."/>
            <person name="Wang H."/>
            <person name="Xu D."/>
            <person name="Wang A."/>
            <person name="Fan W."/>
        </authorList>
    </citation>
    <scope>NUCLEOTIDE SEQUENCE</scope>
    <source>
        <strain evidence="7">WSJ</strain>
        <tissue evidence="7">Leaf</tissue>
    </source>
</reference>
<protein>
    <submittedName>
        <fullName evidence="7">Uncharacterized protein</fullName>
    </submittedName>
</protein>
<dbReference type="PANTHER" id="PTHR31113">
    <property type="entry name" value="UPF0496 PROTEIN 3-RELATED"/>
    <property type="match status" value="1"/>
</dbReference>